<accession>A0A387BQP0</accession>
<evidence type="ECO:0000313" key="3">
    <source>
        <dbReference type="Proteomes" id="UP000269374"/>
    </source>
</evidence>
<feature type="compositionally biased region" description="Basic and acidic residues" evidence="1">
    <location>
        <begin position="522"/>
        <end position="542"/>
    </location>
</feature>
<keyword evidence="3" id="KW-1185">Reference proteome</keyword>
<gene>
    <name evidence="2" type="ORF">D7I46_06645</name>
</gene>
<sequence length="617" mass="65772">MKKKIKHCSELILFALLCVCLLPFNFLNNISYKVVQADTTTSQLVPGQSTDTGNHIYPLNANTNSALWTNVGTAQTNSTSPFSVSLVNNQSTAAGYALFNGAIDMSQRVSFSGMFSLRAHSGTNPFAAGDSLGFILTPKSTDFIANNLQTNVAADGTSNVVGKYLGIGGLPDSIFVGRDLYQNSDVDLDGAGTENAASNNIAIRQTNSSGTLITKDYATASAPDSGATVTDNMEIEWQPTSVSTNESTVTGVLTYTISSASGVTLSVLTETLSVARSMSLGVIGATGGNYGILSYSSTSDDFNAYKGTQNVQVNYLDQETGQSIINTLPSTIIANVGDKLTVFGKQLRDVVDVNTYSYLAPEISGYMFVSANPMIVANNDLVNNVINVYYKKIPIGKAHFSYQYNSDVTDRSIALPSIDDTQGEVNTAVIMPKLTNLPVDYFVSKVMTADGQQYATLEDALADAKYTNEDLQFTLIVSKVSAPETSDKGSNEVNPKKDINNEQAEQKPKTSATVVVPKKKQSTKEKSTKQNNEVKSKSKDIKLPLTPPLAPSSLKPELPRSSDAIAIKKLVEQSEASAHNLKVKVAGTAGLFAGGAVAFGTLTGLGKFAKLWKILKK</sequence>
<protein>
    <recommendedName>
        <fullName evidence="4">MucBP domain-containing protein</fullName>
    </recommendedName>
</protein>
<organism evidence="2 3">
    <name type="scientific">Lactococcus allomyrinae</name>
    <dbReference type="NCBI Taxonomy" id="2419773"/>
    <lineage>
        <taxon>Bacteria</taxon>
        <taxon>Bacillati</taxon>
        <taxon>Bacillota</taxon>
        <taxon>Bacilli</taxon>
        <taxon>Lactobacillales</taxon>
        <taxon>Streptococcaceae</taxon>
        <taxon>Lactococcus</taxon>
    </lineage>
</organism>
<dbReference type="EMBL" id="CP032627">
    <property type="protein sequence ID" value="AYG00801.1"/>
    <property type="molecule type" value="Genomic_DNA"/>
</dbReference>
<dbReference type="Gene3D" id="2.60.120.200">
    <property type="match status" value="1"/>
</dbReference>
<dbReference type="KEGG" id="lact:D7I46_06645"/>
<dbReference type="OrthoDB" id="2242493at2"/>
<dbReference type="AlphaFoldDB" id="A0A387BQP0"/>
<name>A0A387BQP0_9LACT</name>
<feature type="region of interest" description="Disordered" evidence="1">
    <location>
        <begin position="484"/>
        <end position="557"/>
    </location>
</feature>
<evidence type="ECO:0008006" key="4">
    <source>
        <dbReference type="Google" id="ProtNLM"/>
    </source>
</evidence>
<dbReference type="Proteomes" id="UP000269374">
    <property type="component" value="Chromosome"/>
</dbReference>
<reference evidence="2 3" key="1">
    <citation type="submission" date="2018-09" db="EMBL/GenBank/DDBJ databases">
        <title>Genome sequencing of strain 1JSPR-7.</title>
        <authorList>
            <person name="Heo J."/>
            <person name="Kim S.-J."/>
            <person name="Kwon S.-W."/>
        </authorList>
    </citation>
    <scope>NUCLEOTIDE SEQUENCE [LARGE SCALE GENOMIC DNA]</scope>
    <source>
        <strain evidence="2 3">1JSPR-7</strain>
    </source>
</reference>
<evidence type="ECO:0000313" key="2">
    <source>
        <dbReference type="EMBL" id="AYG00801.1"/>
    </source>
</evidence>
<feature type="compositionally biased region" description="Basic and acidic residues" evidence="1">
    <location>
        <begin position="485"/>
        <end position="508"/>
    </location>
</feature>
<proteinExistence type="predicted"/>
<evidence type="ECO:0000256" key="1">
    <source>
        <dbReference type="SAM" id="MobiDB-lite"/>
    </source>
</evidence>